<name>A0A1G1VN19_9BACT</name>
<dbReference type="EMBL" id="MHCI01000009">
    <property type="protein sequence ID" value="OGY16796.1"/>
    <property type="molecule type" value="Genomic_DNA"/>
</dbReference>
<keyword evidence="1" id="KW-1133">Transmembrane helix</keyword>
<reference evidence="2 3" key="1">
    <citation type="journal article" date="2016" name="Nat. Commun.">
        <title>Thousands of microbial genomes shed light on interconnected biogeochemical processes in an aquifer system.</title>
        <authorList>
            <person name="Anantharaman K."/>
            <person name="Brown C.T."/>
            <person name="Hug L.A."/>
            <person name="Sharon I."/>
            <person name="Castelle C.J."/>
            <person name="Probst A.J."/>
            <person name="Thomas B.C."/>
            <person name="Singh A."/>
            <person name="Wilkins M.J."/>
            <person name="Karaoz U."/>
            <person name="Brodie E.L."/>
            <person name="Williams K.H."/>
            <person name="Hubbard S.S."/>
            <person name="Banfield J.F."/>
        </authorList>
    </citation>
    <scope>NUCLEOTIDE SEQUENCE [LARGE SCALE GENOMIC DNA]</scope>
</reference>
<evidence type="ECO:0008006" key="4">
    <source>
        <dbReference type="Google" id="ProtNLM"/>
    </source>
</evidence>
<evidence type="ECO:0000313" key="3">
    <source>
        <dbReference type="Proteomes" id="UP000179069"/>
    </source>
</evidence>
<evidence type="ECO:0000313" key="2">
    <source>
        <dbReference type="EMBL" id="OGY16796.1"/>
    </source>
</evidence>
<sequence length="510" mass="58768">MPDSQSLSFSRQILSFISKHRGLLFILLAVFVLRLPSLMEPHRYADEEIYLTLGQGLRKGLVFYRDIHDNKPPLLYFIAALAGNIFWFRFFLLVVHAIGVIIFWKLAELVFNQHHKAVFVSTSLFAILSTLPLLEGNIANGENFMIIPALAAVFLLYRMLKYPSKQKSPWLYPLIGVLFATAFLFKIPIVFDFLGILLFWVFLSQSHSLFREWIRLLVSRRFMLVLVGFAFPVILSIAYYAWLGAFEPYVRSALLQNIGYLSSWRSGGGVLENPLVWRGLIIAGISAVLFALRQRLSRPVLLTMIWTVFSLYGALLSSRPYPHYLLEPLVPVSLLVVFPFLRRSLLDRISALVMMGVVGIAYVTNGFWYYKTLPYYQHFLHYATGAESWEANLDYWGARRNYQISEYIQSRTSATDRIFIWGTEPAIYALSDRLPVGRYTVSYHIIDFRAFDETLTALKTTPAKFIVVIDTFDEFNNLKSFLDARYNLETVIDHADIYRLREDDTQAVQG</sequence>
<gene>
    <name evidence="2" type="ORF">A2785_03445</name>
</gene>
<feature type="transmembrane region" description="Helical" evidence="1">
    <location>
        <begin position="299"/>
        <end position="318"/>
    </location>
</feature>
<accession>A0A1G1VN19</accession>
<feature type="transmembrane region" description="Helical" evidence="1">
    <location>
        <begin position="116"/>
        <end position="134"/>
    </location>
</feature>
<feature type="transmembrane region" description="Helical" evidence="1">
    <location>
        <begin position="222"/>
        <end position="242"/>
    </location>
</feature>
<keyword evidence="1" id="KW-0472">Membrane</keyword>
<feature type="transmembrane region" description="Helical" evidence="1">
    <location>
        <begin position="140"/>
        <end position="157"/>
    </location>
</feature>
<organism evidence="2 3">
    <name type="scientific">Candidatus Chisholmbacteria bacterium RIFCSPHIGHO2_01_FULL_49_18</name>
    <dbReference type="NCBI Taxonomy" id="1797590"/>
    <lineage>
        <taxon>Bacteria</taxon>
        <taxon>Candidatus Chisholmiibacteriota</taxon>
    </lineage>
</organism>
<feature type="transmembrane region" description="Helical" evidence="1">
    <location>
        <begin position="21"/>
        <end position="39"/>
    </location>
</feature>
<dbReference type="AlphaFoldDB" id="A0A1G1VN19"/>
<evidence type="ECO:0000256" key="1">
    <source>
        <dbReference type="SAM" id="Phobius"/>
    </source>
</evidence>
<comment type="caution">
    <text evidence="2">The sequence shown here is derived from an EMBL/GenBank/DDBJ whole genome shotgun (WGS) entry which is preliminary data.</text>
</comment>
<keyword evidence="1" id="KW-0812">Transmembrane</keyword>
<dbReference type="Proteomes" id="UP000179069">
    <property type="component" value="Unassembled WGS sequence"/>
</dbReference>
<feature type="transmembrane region" description="Helical" evidence="1">
    <location>
        <begin position="193"/>
        <end position="210"/>
    </location>
</feature>
<feature type="transmembrane region" description="Helical" evidence="1">
    <location>
        <begin position="169"/>
        <end position="187"/>
    </location>
</feature>
<feature type="transmembrane region" description="Helical" evidence="1">
    <location>
        <begin position="74"/>
        <end position="104"/>
    </location>
</feature>
<feature type="transmembrane region" description="Helical" evidence="1">
    <location>
        <begin position="275"/>
        <end position="292"/>
    </location>
</feature>
<feature type="transmembrane region" description="Helical" evidence="1">
    <location>
        <begin position="349"/>
        <end position="370"/>
    </location>
</feature>
<proteinExistence type="predicted"/>
<protein>
    <recommendedName>
        <fullName evidence="4">Glycosyltransferase RgtA/B/C/D-like domain-containing protein</fullName>
    </recommendedName>
</protein>